<evidence type="ECO:0000256" key="3">
    <source>
        <dbReference type="ARBA" id="ARBA00022692"/>
    </source>
</evidence>
<dbReference type="Pfam" id="PF04138">
    <property type="entry name" value="GtrA_DPMS_TM"/>
    <property type="match status" value="1"/>
</dbReference>
<feature type="transmembrane region" description="Helical" evidence="6">
    <location>
        <begin position="94"/>
        <end position="115"/>
    </location>
</feature>
<evidence type="ECO:0000256" key="5">
    <source>
        <dbReference type="ARBA" id="ARBA00023136"/>
    </source>
</evidence>
<keyword evidence="4 6" id="KW-1133">Transmembrane helix</keyword>
<reference evidence="8 9" key="1">
    <citation type="submission" date="2018-08" db="EMBL/GenBank/DDBJ databases">
        <title>Wenzhouxiangella salilacus sp. nov., a novel bacterium isolated from a saline lake in Xinjiang Province, China.</title>
        <authorList>
            <person name="Han S."/>
        </authorList>
    </citation>
    <scope>NUCLEOTIDE SEQUENCE [LARGE SCALE GENOMIC DNA]</scope>
    <source>
        <strain evidence="8 9">XDB06</strain>
    </source>
</reference>
<dbReference type="InterPro" id="IPR007267">
    <property type="entry name" value="GtrA_DPMS_TM"/>
</dbReference>
<dbReference type="EMBL" id="QUZK01000041">
    <property type="protein sequence ID" value="RFF29936.1"/>
    <property type="molecule type" value="Genomic_DNA"/>
</dbReference>
<sequence>MPIPVRSSWNLLKRGVRSHSSRATFFRFAVVGSTIALIDAGLLYLLKDLPGFNAYIARVFSYTAAMAAGYVLNRYFTFHHIESGRVLLDELVRFFGVHALGGVLNFGVFSLVVFLGERAELTPFWDAVMPLLGVWIGGVVGMSFNFLVSRKLVFDGGN</sequence>
<gene>
    <name evidence="8" type="ORF">DZC52_10905</name>
</gene>
<feature type="transmembrane region" description="Helical" evidence="6">
    <location>
        <begin position="52"/>
        <end position="73"/>
    </location>
</feature>
<proteinExistence type="inferred from homology"/>
<evidence type="ECO:0000256" key="1">
    <source>
        <dbReference type="ARBA" id="ARBA00004141"/>
    </source>
</evidence>
<dbReference type="PANTHER" id="PTHR38459:SF1">
    <property type="entry name" value="PROPHAGE BACTOPRENOL-LINKED GLUCOSE TRANSLOCASE HOMOLOG"/>
    <property type="match status" value="1"/>
</dbReference>
<feature type="transmembrane region" description="Helical" evidence="6">
    <location>
        <begin position="24"/>
        <end position="46"/>
    </location>
</feature>
<comment type="subcellular location">
    <subcellularLocation>
        <location evidence="1">Membrane</location>
        <topology evidence="1">Multi-pass membrane protein</topology>
    </subcellularLocation>
</comment>
<keyword evidence="3 6" id="KW-0812">Transmembrane</keyword>
<keyword evidence="9" id="KW-1185">Reference proteome</keyword>
<feature type="transmembrane region" description="Helical" evidence="6">
    <location>
        <begin position="127"/>
        <end position="148"/>
    </location>
</feature>
<comment type="similarity">
    <text evidence="2">Belongs to the GtrA family.</text>
</comment>
<dbReference type="GO" id="GO:0005886">
    <property type="term" value="C:plasma membrane"/>
    <property type="evidence" value="ECO:0007669"/>
    <property type="project" value="TreeGrafter"/>
</dbReference>
<evidence type="ECO:0000313" key="9">
    <source>
        <dbReference type="Proteomes" id="UP000260351"/>
    </source>
</evidence>
<evidence type="ECO:0000256" key="6">
    <source>
        <dbReference type="SAM" id="Phobius"/>
    </source>
</evidence>
<evidence type="ECO:0000313" key="8">
    <source>
        <dbReference type="EMBL" id="RFF29936.1"/>
    </source>
</evidence>
<evidence type="ECO:0000259" key="7">
    <source>
        <dbReference type="Pfam" id="PF04138"/>
    </source>
</evidence>
<organism evidence="8 9">
    <name type="scientific">Wenzhouxiangella sediminis</name>
    <dbReference type="NCBI Taxonomy" id="1792836"/>
    <lineage>
        <taxon>Bacteria</taxon>
        <taxon>Pseudomonadati</taxon>
        <taxon>Pseudomonadota</taxon>
        <taxon>Gammaproteobacteria</taxon>
        <taxon>Chromatiales</taxon>
        <taxon>Wenzhouxiangellaceae</taxon>
        <taxon>Wenzhouxiangella</taxon>
    </lineage>
</organism>
<dbReference type="GO" id="GO:0000271">
    <property type="term" value="P:polysaccharide biosynthetic process"/>
    <property type="evidence" value="ECO:0007669"/>
    <property type="project" value="InterPro"/>
</dbReference>
<keyword evidence="5 6" id="KW-0472">Membrane</keyword>
<dbReference type="OrthoDB" id="7926501at2"/>
<comment type="caution">
    <text evidence="8">The sequence shown here is derived from an EMBL/GenBank/DDBJ whole genome shotgun (WGS) entry which is preliminary data.</text>
</comment>
<dbReference type="Proteomes" id="UP000260351">
    <property type="component" value="Unassembled WGS sequence"/>
</dbReference>
<name>A0A3E1K7C5_9GAMM</name>
<dbReference type="AlphaFoldDB" id="A0A3E1K7C5"/>
<dbReference type="InterPro" id="IPR051401">
    <property type="entry name" value="GtrA_CellWall_Glycosyl"/>
</dbReference>
<protein>
    <submittedName>
        <fullName evidence="8">GtrA family protein</fullName>
    </submittedName>
</protein>
<accession>A0A3E1K7C5</accession>
<evidence type="ECO:0000256" key="4">
    <source>
        <dbReference type="ARBA" id="ARBA00022989"/>
    </source>
</evidence>
<feature type="domain" description="GtrA/DPMS transmembrane" evidence="7">
    <location>
        <begin position="27"/>
        <end position="154"/>
    </location>
</feature>
<evidence type="ECO:0000256" key="2">
    <source>
        <dbReference type="ARBA" id="ARBA00009399"/>
    </source>
</evidence>
<dbReference type="PANTHER" id="PTHR38459">
    <property type="entry name" value="PROPHAGE BACTOPRENOL-LINKED GLUCOSE TRANSLOCASE HOMOLOG"/>
    <property type="match status" value="1"/>
</dbReference>